<evidence type="ECO:0000259" key="2">
    <source>
        <dbReference type="Pfam" id="PF00078"/>
    </source>
</evidence>
<organism evidence="3 4">
    <name type="scientific">Cannabis sativa</name>
    <name type="common">Hemp</name>
    <name type="synonym">Marijuana</name>
    <dbReference type="NCBI Taxonomy" id="3483"/>
    <lineage>
        <taxon>Eukaryota</taxon>
        <taxon>Viridiplantae</taxon>
        <taxon>Streptophyta</taxon>
        <taxon>Embryophyta</taxon>
        <taxon>Tracheophyta</taxon>
        <taxon>Spermatophyta</taxon>
        <taxon>Magnoliopsida</taxon>
        <taxon>eudicotyledons</taxon>
        <taxon>Gunneridae</taxon>
        <taxon>Pentapetalae</taxon>
        <taxon>rosids</taxon>
        <taxon>fabids</taxon>
        <taxon>Rosales</taxon>
        <taxon>Cannabaceae</taxon>
        <taxon>Cannabis</taxon>
    </lineage>
</organism>
<dbReference type="SUPFAM" id="SSF56672">
    <property type="entry name" value="DNA/RNA polymerases"/>
    <property type="match status" value="1"/>
</dbReference>
<dbReference type="CDD" id="cd01650">
    <property type="entry name" value="RT_nLTR_like"/>
    <property type="match status" value="1"/>
</dbReference>
<dbReference type="EnsemblPlants" id="evm.model.09.890">
    <property type="protein sequence ID" value="cds.evm.model.09.890"/>
    <property type="gene ID" value="evm.TU.09.890"/>
</dbReference>
<dbReference type="Pfam" id="PF00078">
    <property type="entry name" value="RVT_1"/>
    <property type="match status" value="1"/>
</dbReference>
<feature type="compositionally biased region" description="Polar residues" evidence="1">
    <location>
        <begin position="1"/>
        <end position="14"/>
    </location>
</feature>
<dbReference type="AlphaFoldDB" id="A0A803QHP6"/>
<dbReference type="PANTHER" id="PTHR46890:SF48">
    <property type="entry name" value="RNA-DIRECTED DNA POLYMERASE"/>
    <property type="match status" value="1"/>
</dbReference>
<sequence length="945" mass="108638">MASSSQQNANLNEQYDNKQMEEEEEGELLYDIAEDIGQPINDQKFCHKLFEAHIDHIEKPYGLWMKVEPKRKKQRIGAQWLRTGIDTDKQFSDEFENFGKDDEVFNAGNQLSRNIRDIVAMNQGKKGGNVHIMNAKEYHVAVNGKDVSQPPSERSEKQLPTNTIMVTDTKRRRTNMETNEVINEEEADMSLDSIGCQKMGLWWVLDSRPTKGHELSLGFEGLLVIDAVGRSGGIALLWKVRDEVQVLSFSIHHTDVSIHVGDKPTWRLTGCYGFNRALSDCHLYDFELTGYPYTWEKAKLFNLEWSSSDHCPLFLVPCNDDFITARKNFRFENAWLREPLCTQIVRDAWEFCHGSSITNKISHCSTTLADWGKDCTGNFKDRICNLKDEVQKWRKGRDGDSIERFKEAEKQLFEVYTQREVFWRQRLKQLWLREGDHNSKYIHAYATSRKKQNSVSKLRDTHGNWIDWNNGLSDVIVNYYSDLFCTSNTHTTLVTANILTTVTEAQNDSLLAPVSNEEVRKALFQMHLDKSPGPDVMTSVVGTLNPSSMTVLRPISLCNVLYKIISKVLANHLKEVLPQLISTNKSAFVPGRLITDNIMISYEVIHYLKRKSRGKEGFMALSLDFSKVYYRVEWQFLRDMMCKMGFSQHWIHLILSCVSSVRYKVLNSGREMGPIIPTRGIRQDHSYLYCRANEREASNVIQLLKIFEEAAGQIVNFNKSSIFYSSNTTHDTRDHICQLMQIQEADGTRKETLLKTVAQAFPSYAMSVFLLPLETCRSLEGIISSFWWKSSKDKHGVSWHSWKNLCKHKTIGGLGFRDFREYNLSLLGKQAWRLLTEEDSLVCKVYKAKYFSTGSFLSASLGHNPSFIWKSIYETKDLIVVGARIRIGNGLTTYITNNPWLPGMHQRYTTSSHPALAENWVASLLQVDRSNCDADVVNDLFNDRQ</sequence>
<dbReference type="EMBL" id="UZAU01000740">
    <property type="status" value="NOT_ANNOTATED_CDS"/>
    <property type="molecule type" value="Genomic_DNA"/>
</dbReference>
<evidence type="ECO:0000313" key="4">
    <source>
        <dbReference type="Proteomes" id="UP000596661"/>
    </source>
</evidence>
<dbReference type="InterPro" id="IPR052343">
    <property type="entry name" value="Retrotransposon-Effector_Assoc"/>
</dbReference>
<dbReference type="PANTHER" id="PTHR46890">
    <property type="entry name" value="NON-LTR RETROLELEMENT REVERSE TRANSCRIPTASE-LIKE PROTEIN-RELATED"/>
    <property type="match status" value="1"/>
</dbReference>
<evidence type="ECO:0000256" key="1">
    <source>
        <dbReference type="SAM" id="MobiDB-lite"/>
    </source>
</evidence>
<evidence type="ECO:0000313" key="3">
    <source>
        <dbReference type="EnsemblPlants" id="cds.evm.model.09.890"/>
    </source>
</evidence>
<reference evidence="3" key="2">
    <citation type="submission" date="2021-03" db="UniProtKB">
        <authorList>
            <consortium name="EnsemblPlants"/>
        </authorList>
    </citation>
    <scope>IDENTIFICATION</scope>
</reference>
<accession>A0A803QHP6</accession>
<reference evidence="3" key="1">
    <citation type="submission" date="2018-11" db="EMBL/GenBank/DDBJ databases">
        <authorList>
            <person name="Grassa J C."/>
        </authorList>
    </citation>
    <scope>NUCLEOTIDE SEQUENCE [LARGE SCALE GENOMIC DNA]</scope>
</reference>
<name>A0A803QHP6_CANSA</name>
<feature type="domain" description="Reverse transcriptase" evidence="2">
    <location>
        <begin position="551"/>
        <end position="676"/>
    </location>
</feature>
<dbReference type="Gramene" id="evm.model.09.890">
    <property type="protein sequence ID" value="cds.evm.model.09.890"/>
    <property type="gene ID" value="evm.TU.09.890"/>
</dbReference>
<dbReference type="InterPro" id="IPR000477">
    <property type="entry name" value="RT_dom"/>
</dbReference>
<keyword evidence="4" id="KW-1185">Reference proteome</keyword>
<proteinExistence type="predicted"/>
<protein>
    <recommendedName>
        <fullName evidence="2">Reverse transcriptase domain-containing protein</fullName>
    </recommendedName>
</protein>
<dbReference type="InterPro" id="IPR043502">
    <property type="entry name" value="DNA/RNA_pol_sf"/>
</dbReference>
<dbReference type="Proteomes" id="UP000596661">
    <property type="component" value="Chromosome 9"/>
</dbReference>
<feature type="region of interest" description="Disordered" evidence="1">
    <location>
        <begin position="1"/>
        <end position="24"/>
    </location>
</feature>